<evidence type="ECO:0000256" key="11">
    <source>
        <dbReference type="ARBA" id="ARBA00022989"/>
    </source>
</evidence>
<dbReference type="UniPathway" id="UPA00063"/>
<keyword evidence="16" id="KW-1207">Sterol metabolism</keyword>
<evidence type="ECO:0000256" key="22">
    <source>
        <dbReference type="ARBA" id="ARBA00047826"/>
    </source>
</evidence>
<comment type="subcellular location">
    <subcellularLocation>
        <location evidence="1">Endoplasmic reticulum membrane</location>
        <topology evidence="1">Multi-pass membrane protein</topology>
    </subcellularLocation>
</comment>
<evidence type="ECO:0000256" key="13">
    <source>
        <dbReference type="ARBA" id="ARBA00023011"/>
    </source>
</evidence>
<proteinExistence type="inferred from homology"/>
<dbReference type="Pfam" id="PF01222">
    <property type="entry name" value="ERG4_ERG24"/>
    <property type="match status" value="1"/>
</dbReference>
<evidence type="ECO:0000256" key="12">
    <source>
        <dbReference type="ARBA" id="ARBA00023002"/>
    </source>
</evidence>
<evidence type="ECO:0000256" key="5">
    <source>
        <dbReference type="ARBA" id="ARBA00022548"/>
    </source>
</evidence>
<keyword evidence="10" id="KW-0752">Steroid biosynthesis</keyword>
<feature type="transmembrane region" description="Helical" evidence="23">
    <location>
        <begin position="174"/>
        <end position="194"/>
    </location>
</feature>
<gene>
    <name evidence="24" type="ORF">OKA104_LOCUS3306</name>
</gene>
<keyword evidence="5" id="KW-0153">Cholesterol metabolism</keyword>
<keyword evidence="8" id="KW-0256">Endoplasmic reticulum</keyword>
<dbReference type="EMBL" id="CAJOAY010000098">
    <property type="protein sequence ID" value="CAF3535145.1"/>
    <property type="molecule type" value="Genomic_DNA"/>
</dbReference>
<dbReference type="InterPro" id="IPR001171">
    <property type="entry name" value="ERG24_DHCR-like"/>
</dbReference>
<evidence type="ECO:0000256" key="16">
    <source>
        <dbReference type="ARBA" id="ARBA00023166"/>
    </source>
</evidence>
<comment type="pathway">
    <text evidence="2">Steroid biosynthesis; cholesterol biosynthesis.</text>
</comment>
<dbReference type="InterPro" id="IPR018083">
    <property type="entry name" value="Sterol_reductase_CS"/>
</dbReference>
<dbReference type="GO" id="GO:0047598">
    <property type="term" value="F:7-dehydrocholesterol reductase activity"/>
    <property type="evidence" value="ECO:0007669"/>
    <property type="project" value="UniProtKB-EC"/>
</dbReference>
<keyword evidence="11 23" id="KW-1133">Transmembrane helix</keyword>
<evidence type="ECO:0000256" key="23">
    <source>
        <dbReference type="SAM" id="Phobius"/>
    </source>
</evidence>
<dbReference type="PANTHER" id="PTHR21257">
    <property type="entry name" value="DELTA(14)-STEROL REDUCTASE"/>
    <property type="match status" value="1"/>
</dbReference>
<comment type="caution">
    <text evidence="24">The sequence shown here is derived from an EMBL/GenBank/DDBJ whole genome shotgun (WGS) entry which is preliminary data.</text>
</comment>
<evidence type="ECO:0000256" key="8">
    <source>
        <dbReference type="ARBA" id="ARBA00022824"/>
    </source>
</evidence>
<dbReference type="GO" id="GO:0016132">
    <property type="term" value="P:brassinosteroid biosynthetic process"/>
    <property type="evidence" value="ECO:0007669"/>
    <property type="project" value="TreeGrafter"/>
</dbReference>
<dbReference type="EC" id="1.3.1.21" evidence="18"/>
<evidence type="ECO:0000256" key="14">
    <source>
        <dbReference type="ARBA" id="ARBA00023098"/>
    </source>
</evidence>
<dbReference type="Proteomes" id="UP000663881">
    <property type="component" value="Unassembled WGS sequence"/>
</dbReference>
<evidence type="ECO:0000256" key="15">
    <source>
        <dbReference type="ARBA" id="ARBA00023136"/>
    </source>
</evidence>
<feature type="transmembrane region" description="Helical" evidence="23">
    <location>
        <begin position="343"/>
        <end position="363"/>
    </location>
</feature>
<evidence type="ECO:0000256" key="19">
    <source>
        <dbReference type="ARBA" id="ARBA00039984"/>
    </source>
</evidence>
<evidence type="ECO:0000256" key="21">
    <source>
        <dbReference type="ARBA" id="ARBA00047795"/>
    </source>
</evidence>
<feature type="transmembrane region" description="Helical" evidence="23">
    <location>
        <begin position="143"/>
        <end position="162"/>
    </location>
</feature>
<reference evidence="24" key="1">
    <citation type="submission" date="2021-02" db="EMBL/GenBank/DDBJ databases">
        <authorList>
            <person name="Nowell W R."/>
        </authorList>
    </citation>
    <scope>NUCLEOTIDE SEQUENCE</scope>
</reference>
<dbReference type="Gene3D" id="1.20.120.1630">
    <property type="match status" value="1"/>
</dbReference>
<evidence type="ECO:0000313" key="25">
    <source>
        <dbReference type="Proteomes" id="UP000663881"/>
    </source>
</evidence>
<feature type="transmembrane region" description="Helical" evidence="23">
    <location>
        <begin position="43"/>
        <end position="63"/>
    </location>
</feature>
<keyword evidence="12" id="KW-0560">Oxidoreductase</keyword>
<feature type="transmembrane region" description="Helical" evidence="23">
    <location>
        <begin position="286"/>
        <end position="303"/>
    </location>
</feature>
<organism evidence="24 25">
    <name type="scientific">Adineta steineri</name>
    <dbReference type="NCBI Taxonomy" id="433720"/>
    <lineage>
        <taxon>Eukaryota</taxon>
        <taxon>Metazoa</taxon>
        <taxon>Spiralia</taxon>
        <taxon>Gnathifera</taxon>
        <taxon>Rotifera</taxon>
        <taxon>Eurotatoria</taxon>
        <taxon>Bdelloidea</taxon>
        <taxon>Adinetida</taxon>
        <taxon>Adinetidae</taxon>
        <taxon>Adineta</taxon>
    </lineage>
</organism>
<dbReference type="GO" id="GO:0005789">
    <property type="term" value="C:endoplasmic reticulum membrane"/>
    <property type="evidence" value="ECO:0007669"/>
    <property type="project" value="UniProtKB-SubCell"/>
</dbReference>
<name>A0A818J821_9BILA</name>
<evidence type="ECO:0000256" key="7">
    <source>
        <dbReference type="ARBA" id="ARBA00022778"/>
    </source>
</evidence>
<comment type="similarity">
    <text evidence="3">Belongs to the ERG4/ERG24 family.</text>
</comment>
<evidence type="ECO:0000256" key="3">
    <source>
        <dbReference type="ARBA" id="ARBA00005402"/>
    </source>
</evidence>
<evidence type="ECO:0000256" key="2">
    <source>
        <dbReference type="ARBA" id="ARBA00004770"/>
    </source>
</evidence>
<comment type="catalytic activity">
    <reaction evidence="21">
        <text>cholesterol + NADP(+) = 7-dehydrocholesterol + NADPH + H(+)</text>
        <dbReference type="Rhea" id="RHEA:23984"/>
        <dbReference type="ChEBI" id="CHEBI:15378"/>
        <dbReference type="ChEBI" id="CHEBI:16113"/>
        <dbReference type="ChEBI" id="CHEBI:17759"/>
        <dbReference type="ChEBI" id="CHEBI:57783"/>
        <dbReference type="ChEBI" id="CHEBI:58349"/>
        <dbReference type="EC" id="1.3.1.21"/>
    </reaction>
    <physiologicalReaction direction="right-to-left" evidence="21">
        <dbReference type="Rhea" id="RHEA:23986"/>
    </physiologicalReaction>
</comment>
<evidence type="ECO:0000256" key="18">
    <source>
        <dbReference type="ARBA" id="ARBA00038851"/>
    </source>
</evidence>
<keyword evidence="6 23" id="KW-0812">Transmembrane</keyword>
<evidence type="ECO:0000256" key="9">
    <source>
        <dbReference type="ARBA" id="ARBA00022857"/>
    </source>
</evidence>
<feature type="transmembrane region" description="Helical" evidence="23">
    <location>
        <begin position="98"/>
        <end position="122"/>
    </location>
</feature>
<feature type="transmembrane region" description="Helical" evidence="23">
    <location>
        <begin position="315"/>
        <end position="337"/>
    </location>
</feature>
<comment type="catalytic activity">
    <reaction evidence="22">
        <text>7-dehydrodesmosterol + NADPH + H(+) = desmosterol + NADP(+)</text>
        <dbReference type="Rhea" id="RHEA:46740"/>
        <dbReference type="ChEBI" id="CHEBI:15378"/>
        <dbReference type="ChEBI" id="CHEBI:17737"/>
        <dbReference type="ChEBI" id="CHEBI:27910"/>
        <dbReference type="ChEBI" id="CHEBI:57783"/>
        <dbReference type="ChEBI" id="CHEBI:58349"/>
    </reaction>
    <physiologicalReaction direction="left-to-right" evidence="22">
        <dbReference type="Rhea" id="RHEA:46741"/>
    </physiologicalReaction>
</comment>
<protein>
    <recommendedName>
        <fullName evidence="19">7-dehydrocholesterol reductase</fullName>
        <ecNumber evidence="18">1.3.1.21</ecNumber>
    </recommendedName>
    <alternativeName>
        <fullName evidence="20">Sterol Delta(7)-reductase</fullName>
    </alternativeName>
</protein>
<keyword evidence="4" id="KW-0444">Lipid biosynthesis</keyword>
<evidence type="ECO:0000256" key="20">
    <source>
        <dbReference type="ARBA" id="ARBA00042688"/>
    </source>
</evidence>
<evidence type="ECO:0000256" key="1">
    <source>
        <dbReference type="ARBA" id="ARBA00004477"/>
    </source>
</evidence>
<keyword evidence="7" id="KW-0152">Cholesterol biosynthesis</keyword>
<evidence type="ECO:0000256" key="6">
    <source>
        <dbReference type="ARBA" id="ARBA00022692"/>
    </source>
</evidence>
<dbReference type="PANTHER" id="PTHR21257:SF38">
    <property type="entry name" value="7-DEHYDROCHOLESTEROL REDUCTASE"/>
    <property type="match status" value="1"/>
</dbReference>
<feature type="transmembrane region" description="Helical" evidence="23">
    <location>
        <begin position="426"/>
        <end position="451"/>
    </location>
</feature>
<dbReference type="GO" id="GO:0006695">
    <property type="term" value="P:cholesterol biosynthetic process"/>
    <property type="evidence" value="ECO:0007669"/>
    <property type="project" value="UniProtKB-UniPathway"/>
</dbReference>
<keyword evidence="15 23" id="KW-0472">Membrane</keyword>
<evidence type="ECO:0000256" key="10">
    <source>
        <dbReference type="ARBA" id="ARBA00022955"/>
    </source>
</evidence>
<keyword evidence="9" id="KW-0521">NADP</keyword>
<keyword evidence="14" id="KW-0443">Lipid metabolism</keyword>
<evidence type="ECO:0000256" key="17">
    <source>
        <dbReference type="ARBA" id="ARBA00023221"/>
    </source>
</evidence>
<accession>A0A818J821</accession>
<evidence type="ECO:0000256" key="4">
    <source>
        <dbReference type="ARBA" id="ARBA00022516"/>
    </source>
</evidence>
<dbReference type="AlphaFoldDB" id="A0A818J821"/>
<dbReference type="PROSITE" id="PS01018">
    <property type="entry name" value="STEROL_REDUCT_2"/>
    <property type="match status" value="1"/>
</dbReference>
<evidence type="ECO:0000313" key="24">
    <source>
        <dbReference type="EMBL" id="CAF3535145.1"/>
    </source>
</evidence>
<keyword evidence="17" id="KW-0753">Steroid metabolism</keyword>
<sequence>MSDSKHRHKSVLKKTDEELLTDDLTHQLALHTRQGHNKFLSESIIPLMLCFACPFFVRSIVFICDHCHGSIHEFLQRLLFDHTLTLKDVLENFFFFKWHWPSAIIIIGFLIYAIVMTMLLPGDEYQGPITDTGHIPIYRNNGFCYYIVSLIIFTILTVVLKLNNLSPTYIYDQWDAFLSTVSTFAFLLCFCVMIKGKYMPSTNDHRSSSNWLTDFYRGVELYPRIFNIDVKLITNCRYGMLSWALLSVIFCMKTFELYGYTDSALITCILTLVYLTKFFWWESGSFPYFDYSTFLMNTFIGYMKTIDIIVDRAGFYLCWGCLVWVSGIYTLPSYFLVTHPKQLGFQLTILILTLGLLSIYINYDCDRQKIQVRSTHGKCLIWGKPAKIIRAKYRLLNGKESESILLASGYWVLSRHFHYIPELALAFLWTCPCGFQYILPYFYVIILFILLMHRAHRDDQRCRLKYGDAWIKYCDLTPWKVWPKIY</sequence>
<keyword evidence="13" id="KW-0756">Sterol biosynthesis</keyword>